<reference evidence="3 4" key="1">
    <citation type="submission" date="2018-06" db="EMBL/GenBank/DDBJ databases">
        <title>Genomic Encyclopedia of Archaeal and Bacterial Type Strains, Phase II (KMG-II): from individual species to whole genera.</title>
        <authorList>
            <person name="Goeker M."/>
        </authorList>
    </citation>
    <scope>NUCLEOTIDE SEQUENCE [LARGE SCALE GENOMIC DNA]</scope>
    <source>
        <strain evidence="3 4">DSM 12408</strain>
    </source>
</reference>
<gene>
    <name evidence="3" type="ORF">LX77_00797</name>
</gene>
<comment type="caution">
    <text evidence="3">The sequence shown here is derived from an EMBL/GenBank/DDBJ whole genome shotgun (WGS) entry which is preliminary data.</text>
</comment>
<dbReference type="CDD" id="cd05379">
    <property type="entry name" value="CAP_bacterial"/>
    <property type="match status" value="1"/>
</dbReference>
<organism evidence="3 4">
    <name type="scientific">Gelidibacter algens</name>
    <dbReference type="NCBI Taxonomy" id="49280"/>
    <lineage>
        <taxon>Bacteria</taxon>
        <taxon>Pseudomonadati</taxon>
        <taxon>Bacteroidota</taxon>
        <taxon>Flavobacteriia</taxon>
        <taxon>Flavobacteriales</taxon>
        <taxon>Flavobacteriaceae</taxon>
        <taxon>Gelidibacter</taxon>
    </lineage>
</organism>
<dbReference type="STRING" id="49280.A9996_12200"/>
<sequence length="164" mass="18497">MKTTLYLPMLALIAMFTFSCSSEEFDDQPIDQSILKNAPATKVIEVEILELINNYRIGKDLTPLNNLSVIKSVAFTHTDYMVTLNQVNHDNFYQRKASLVNNVAALKVSENVAYAYSSAQSVVNAWLNSPGHKATIEGDFTDFDISAEKNSEGKWYFTNIFIKR</sequence>
<feature type="chain" id="PRO_5030025466" evidence="1">
    <location>
        <begin position="23"/>
        <end position="164"/>
    </location>
</feature>
<keyword evidence="4" id="KW-1185">Reference proteome</keyword>
<dbReference type="EMBL" id="QLLQ01000002">
    <property type="protein sequence ID" value="RAJ26547.1"/>
    <property type="molecule type" value="Genomic_DNA"/>
</dbReference>
<keyword evidence="1" id="KW-0732">Signal</keyword>
<dbReference type="AlphaFoldDB" id="A0A1A7R0K4"/>
<accession>A0A1A7R0K4</accession>
<dbReference type="RefSeq" id="WP_066435271.1">
    <property type="nucleotide sequence ID" value="NZ_LZRN01000025.1"/>
</dbReference>
<evidence type="ECO:0000256" key="1">
    <source>
        <dbReference type="SAM" id="SignalP"/>
    </source>
</evidence>
<evidence type="ECO:0000259" key="2">
    <source>
        <dbReference type="Pfam" id="PF00188"/>
    </source>
</evidence>
<dbReference type="Proteomes" id="UP000248987">
    <property type="component" value="Unassembled WGS sequence"/>
</dbReference>
<dbReference type="SUPFAM" id="SSF55797">
    <property type="entry name" value="PR-1-like"/>
    <property type="match status" value="1"/>
</dbReference>
<evidence type="ECO:0000313" key="3">
    <source>
        <dbReference type="EMBL" id="RAJ26547.1"/>
    </source>
</evidence>
<protein>
    <submittedName>
        <fullName evidence="3">Cysteine-rich secretory protein family protein</fullName>
    </submittedName>
</protein>
<dbReference type="Pfam" id="PF00188">
    <property type="entry name" value="CAP"/>
    <property type="match status" value="1"/>
</dbReference>
<dbReference type="Gene3D" id="3.40.33.10">
    <property type="entry name" value="CAP"/>
    <property type="match status" value="1"/>
</dbReference>
<dbReference type="PANTHER" id="PTHR31157">
    <property type="entry name" value="SCP DOMAIN-CONTAINING PROTEIN"/>
    <property type="match status" value="1"/>
</dbReference>
<proteinExistence type="predicted"/>
<dbReference type="InterPro" id="IPR014044">
    <property type="entry name" value="CAP_dom"/>
</dbReference>
<evidence type="ECO:0000313" key="4">
    <source>
        <dbReference type="Proteomes" id="UP000248987"/>
    </source>
</evidence>
<dbReference type="PANTHER" id="PTHR31157:SF1">
    <property type="entry name" value="SCP DOMAIN-CONTAINING PROTEIN"/>
    <property type="match status" value="1"/>
</dbReference>
<feature type="signal peptide" evidence="1">
    <location>
        <begin position="1"/>
        <end position="22"/>
    </location>
</feature>
<dbReference type="PROSITE" id="PS51257">
    <property type="entry name" value="PROKAR_LIPOPROTEIN"/>
    <property type="match status" value="1"/>
</dbReference>
<dbReference type="InterPro" id="IPR035940">
    <property type="entry name" value="CAP_sf"/>
</dbReference>
<dbReference type="OrthoDB" id="982527at2"/>
<name>A0A1A7R0K4_9FLAO</name>
<feature type="domain" description="SCP" evidence="2">
    <location>
        <begin position="49"/>
        <end position="153"/>
    </location>
</feature>